<keyword evidence="8" id="KW-0067">ATP-binding</keyword>
<evidence type="ECO:0000256" key="9">
    <source>
        <dbReference type="ARBA" id="ARBA00022842"/>
    </source>
</evidence>
<evidence type="ECO:0000256" key="3">
    <source>
        <dbReference type="ARBA" id="ARBA00001946"/>
    </source>
</evidence>
<feature type="coiled-coil region" evidence="13">
    <location>
        <begin position="1233"/>
        <end position="1283"/>
    </location>
</feature>
<dbReference type="Gene3D" id="1.10.268.10">
    <property type="entry name" value="Topoisomerase, domain 3"/>
    <property type="match status" value="1"/>
</dbReference>
<feature type="region of interest" description="Disordered" evidence="14">
    <location>
        <begin position="1"/>
        <end position="67"/>
    </location>
</feature>
<dbReference type="PROSITE" id="PS50880">
    <property type="entry name" value="TOPRIM"/>
    <property type="match status" value="1"/>
</dbReference>
<dbReference type="FunFam" id="3.40.50.670:FF:000001">
    <property type="entry name" value="DNA topoisomerase 2"/>
    <property type="match status" value="1"/>
</dbReference>
<dbReference type="PANTHER" id="PTHR10169:SF38">
    <property type="entry name" value="DNA TOPOISOMERASE 2"/>
    <property type="match status" value="1"/>
</dbReference>
<dbReference type="GO" id="GO:0005634">
    <property type="term" value="C:nucleus"/>
    <property type="evidence" value="ECO:0007669"/>
    <property type="project" value="TreeGrafter"/>
</dbReference>
<dbReference type="PRINTS" id="PR00418">
    <property type="entry name" value="TPI2FAMILY"/>
</dbReference>
<keyword evidence="6" id="KW-0479">Metal-binding</keyword>
<dbReference type="InterPro" id="IPR020568">
    <property type="entry name" value="Ribosomal_Su5_D2-typ_SF"/>
</dbReference>
<dbReference type="InterPro" id="IPR006171">
    <property type="entry name" value="TOPRIM_dom"/>
</dbReference>
<dbReference type="InterPro" id="IPR013760">
    <property type="entry name" value="Topo_IIA-like_dom_sf"/>
</dbReference>
<protein>
    <recommendedName>
        <fullName evidence="5">DNA topoisomerase (ATP-hydrolyzing)</fullName>
        <ecNumber evidence="5">5.6.2.2</ecNumber>
    </recommendedName>
</protein>
<organism evidence="17">
    <name type="scientific">viral metagenome</name>
    <dbReference type="NCBI Taxonomy" id="1070528"/>
    <lineage>
        <taxon>unclassified sequences</taxon>
        <taxon>metagenomes</taxon>
        <taxon>organismal metagenomes</taxon>
    </lineage>
</organism>
<comment type="similarity">
    <text evidence="4">Belongs to the type II topoisomerase family.</text>
</comment>
<comment type="catalytic activity">
    <reaction evidence="1">
        <text>ATP-dependent breakage, passage and rejoining of double-stranded DNA.</text>
        <dbReference type="EC" id="5.6.2.2"/>
    </reaction>
</comment>
<comment type="cofactor">
    <cofactor evidence="2">
        <name>Ca(2+)</name>
        <dbReference type="ChEBI" id="CHEBI:29108"/>
    </cofactor>
</comment>
<dbReference type="CDD" id="cd03481">
    <property type="entry name" value="TopoIIA_Trans_ScTopoIIA"/>
    <property type="match status" value="1"/>
</dbReference>
<dbReference type="Gene3D" id="3.40.50.670">
    <property type="match status" value="1"/>
</dbReference>
<dbReference type="InterPro" id="IPR002205">
    <property type="entry name" value="Topo_IIA_dom_A"/>
</dbReference>
<dbReference type="EC" id="5.6.2.2" evidence="5"/>
<feature type="compositionally biased region" description="Polar residues" evidence="14">
    <location>
        <begin position="1"/>
        <end position="22"/>
    </location>
</feature>
<evidence type="ECO:0000256" key="4">
    <source>
        <dbReference type="ARBA" id="ARBA00011080"/>
    </source>
</evidence>
<dbReference type="Pfam" id="PF16898">
    <property type="entry name" value="TOPRIM_C"/>
    <property type="match status" value="1"/>
</dbReference>
<evidence type="ECO:0000259" key="16">
    <source>
        <dbReference type="PROSITE" id="PS52040"/>
    </source>
</evidence>
<dbReference type="Gene3D" id="3.30.565.10">
    <property type="entry name" value="Histidine kinase-like ATPase, C-terminal domain"/>
    <property type="match status" value="1"/>
</dbReference>
<dbReference type="InterPro" id="IPR018522">
    <property type="entry name" value="TopoIIA_CS"/>
</dbReference>
<dbReference type="SUPFAM" id="SSF56719">
    <property type="entry name" value="Type II DNA topoisomerase"/>
    <property type="match status" value="1"/>
</dbReference>
<evidence type="ECO:0000313" key="17">
    <source>
        <dbReference type="EMBL" id="QHT33961.1"/>
    </source>
</evidence>
<dbReference type="InterPro" id="IPR031660">
    <property type="entry name" value="TOPRIM_C"/>
</dbReference>
<evidence type="ECO:0000256" key="7">
    <source>
        <dbReference type="ARBA" id="ARBA00022741"/>
    </source>
</evidence>
<dbReference type="GO" id="GO:0006265">
    <property type="term" value="P:DNA topological change"/>
    <property type="evidence" value="ECO:0007669"/>
    <property type="project" value="InterPro"/>
</dbReference>
<dbReference type="Gene3D" id="3.30.1490.30">
    <property type="match status" value="1"/>
</dbReference>
<feature type="region of interest" description="Disordered" evidence="14">
    <location>
        <begin position="1009"/>
        <end position="1028"/>
    </location>
</feature>
<dbReference type="GO" id="GO:0000819">
    <property type="term" value="P:sister chromatid segregation"/>
    <property type="evidence" value="ECO:0007669"/>
    <property type="project" value="TreeGrafter"/>
</dbReference>
<keyword evidence="11" id="KW-0238">DNA-binding</keyword>
<evidence type="ECO:0000256" key="6">
    <source>
        <dbReference type="ARBA" id="ARBA00022723"/>
    </source>
</evidence>
<feature type="domain" description="Toprim" evidence="15">
    <location>
        <begin position="524"/>
        <end position="647"/>
    </location>
</feature>
<evidence type="ECO:0000256" key="2">
    <source>
        <dbReference type="ARBA" id="ARBA00001913"/>
    </source>
</evidence>
<dbReference type="Pfam" id="PF00204">
    <property type="entry name" value="DNA_gyraseB"/>
    <property type="match status" value="1"/>
</dbReference>
<dbReference type="InterPro" id="IPR001154">
    <property type="entry name" value="TopoII_euk"/>
</dbReference>
<evidence type="ECO:0000256" key="11">
    <source>
        <dbReference type="ARBA" id="ARBA00023125"/>
    </source>
</evidence>
<dbReference type="InterPro" id="IPR013758">
    <property type="entry name" value="Topo_IIA_A/C_ab"/>
</dbReference>
<keyword evidence="13" id="KW-0175">Coiled coil</keyword>
<dbReference type="SMART" id="SM00433">
    <property type="entry name" value="TOP2c"/>
    <property type="match status" value="1"/>
</dbReference>
<dbReference type="SUPFAM" id="SSF55874">
    <property type="entry name" value="ATPase domain of HSP90 chaperone/DNA topoisomerase II/histidine kinase"/>
    <property type="match status" value="1"/>
</dbReference>
<dbReference type="PROSITE" id="PS00177">
    <property type="entry name" value="TOPOISOMERASE_II"/>
    <property type="match status" value="1"/>
</dbReference>
<accession>A0A6C0EZ51</accession>
<dbReference type="SUPFAM" id="SSF54211">
    <property type="entry name" value="Ribosomal protein S5 domain 2-like"/>
    <property type="match status" value="1"/>
</dbReference>
<name>A0A6C0EZ51_9ZZZZ</name>
<dbReference type="Gene3D" id="3.30.1360.40">
    <property type="match status" value="1"/>
</dbReference>
<evidence type="ECO:0000256" key="12">
    <source>
        <dbReference type="ARBA" id="ARBA00023235"/>
    </source>
</evidence>
<dbReference type="GO" id="GO:0003918">
    <property type="term" value="F:DNA topoisomerase type II (double strand cut, ATP-hydrolyzing) activity"/>
    <property type="evidence" value="ECO:0007669"/>
    <property type="project" value="UniProtKB-EC"/>
</dbReference>
<evidence type="ECO:0000256" key="13">
    <source>
        <dbReference type="SAM" id="Coils"/>
    </source>
</evidence>
<evidence type="ECO:0000256" key="14">
    <source>
        <dbReference type="SAM" id="MobiDB-lite"/>
    </source>
</evidence>
<dbReference type="PROSITE" id="PS52040">
    <property type="entry name" value="TOPO_IIA"/>
    <property type="match status" value="1"/>
</dbReference>
<dbReference type="GO" id="GO:0000712">
    <property type="term" value="P:resolution of meiotic recombination intermediates"/>
    <property type="evidence" value="ECO:0007669"/>
    <property type="project" value="TreeGrafter"/>
</dbReference>
<dbReference type="Gene3D" id="3.90.199.10">
    <property type="entry name" value="Topoisomerase II, domain 5"/>
    <property type="match status" value="1"/>
</dbReference>
<evidence type="ECO:0000256" key="10">
    <source>
        <dbReference type="ARBA" id="ARBA00023029"/>
    </source>
</evidence>
<evidence type="ECO:0000256" key="8">
    <source>
        <dbReference type="ARBA" id="ARBA00022840"/>
    </source>
</evidence>
<dbReference type="InterPro" id="IPR050634">
    <property type="entry name" value="DNA_Topoisomerase_II"/>
</dbReference>
<keyword evidence="12" id="KW-0413">Isomerase</keyword>
<dbReference type="InterPro" id="IPR013506">
    <property type="entry name" value="Topo_IIA_bsu_dom2"/>
</dbReference>
<dbReference type="Pfam" id="PF01751">
    <property type="entry name" value="Toprim"/>
    <property type="match status" value="1"/>
</dbReference>
<dbReference type="Pfam" id="PF00521">
    <property type="entry name" value="DNA_topoisoIV"/>
    <property type="match status" value="2"/>
</dbReference>
<keyword evidence="10" id="KW-0799">Topoisomerase</keyword>
<sequence length="1314" mass="148322">MTSIGELMNQTNDESNTSSKIINETPKKKITTKVSPKATPKLKSKSKSNDKNTDDEEDNESSKPLDDLAEKYKKKSQLEHIKDLPDTYIGSIIKETAQVWTIKNTTIDTADTTTTDSPLEDNVKSDFRIINKEIEYVPGLRSIIEEILINGFDNMNRVNQKNAINLASGDKTQKKMKKVSYIKVWTDREKGQITIENDGEGIDVALHPVEKVYVPQMIFGELLTSGNYNKEEEKITGGKNGYGAKLTNIFSTYFKIETVDRHRKLKYSQEYRDNMSIKGEPIVESFKGEPYTRITFIPDYAKFKLKGMSVELENVIKKRTIDMYACSRGQLDIFYNDAQIALTSFTDYMKLYLEPDHLTVSCKPNDRWEIGACMSPNFTFQHVSFVNGINTHQGGKHVEYIVKQITSKMVAFILKKKKTEVKESFIKDNLMVFVNCTIVNPTFGSQTKETLSTLPKNFGSECIVPDAFIDKLAESGIMDRAVALSEFRDSQVLKKTDGKKKQRILDVPKLIDANFAGTKKGDQCTLILTEGDSAKAMAVAGISVIPNGHDLYGVYPLKGKPMNVRDKEDVSLANNKEICDIKKILALQEDVEYKDVTSLRYGRIMLMTDSDVDGSHIKGLIINFLSKWPSLMGLTGFVTSLLTPIVKVWKKGAKNGKLTGTSFYTLSAYNEWSDSHNGGKGYEVKYYKGLGSSTPQEGKEYFKNFKIVTYHWDKSADESVDMAFSKDRADDRKAWLSDYNSDCILDINQTAVTITDFINKDLIHFSNYDNHRSIPSVFDGFKPSLRKVLYCSFKRNLRSEIKVAQLAGYVSEHGAYHHGEASLIGTIINMAQNYVGTNNINLLMPEGQFGSRLEGGKDSAAARYIFTYLSKITSVIFNKDDMPLLKLNIDDGEAVEPVAYMPIVPIVLINGAMGIGTGWSTNVPQFNPADIVANIRRLMVDLSIEPMNPWYRGFNGSMRKVAPNKWLSKGRYKVLDNTTIEITELPIGFWTSDFKELLDIYEKGYKADMPSGGAASSSSDKKKKAGSKAIKAAPKKAASAAASKKQPKWVDYADEDGKLIKSFKNESSEAAIKFTIKFDPTILSNLLSEMDKAGINELEKLFQLTSSISCANNMNLYDETGKLKNFKSPEEILQHYYDQRIIYYELRRQNLIKILEQDLFLLSTRARFIMDVINDTVKIRNVAKADVIKQLVAFKYPKMCSTPKGNKLIGIDDMTAAQNTEGSYDFLISMPIYNLTKEKVEDLLKEKEEQEGRLATLKGKTDKDLWEEDLKLFEAEYKKHLDEYCEYMSIDPKELSGNKPIKVEAKKVVMKKRV</sequence>
<evidence type="ECO:0000259" key="15">
    <source>
        <dbReference type="PROSITE" id="PS50880"/>
    </source>
</evidence>
<dbReference type="Gene3D" id="3.30.230.10">
    <property type="match status" value="1"/>
</dbReference>
<proteinExistence type="inferred from homology"/>
<dbReference type="EMBL" id="MN738981">
    <property type="protein sequence ID" value="QHT33961.1"/>
    <property type="molecule type" value="Genomic_DNA"/>
</dbReference>
<dbReference type="InterPro" id="IPR013759">
    <property type="entry name" value="Topo_IIA_B_C"/>
</dbReference>
<dbReference type="InterPro" id="IPR001241">
    <property type="entry name" value="Topo_IIA"/>
</dbReference>
<dbReference type="GO" id="GO:0046872">
    <property type="term" value="F:metal ion binding"/>
    <property type="evidence" value="ECO:0007669"/>
    <property type="project" value="UniProtKB-KW"/>
</dbReference>
<dbReference type="GO" id="GO:0003677">
    <property type="term" value="F:DNA binding"/>
    <property type="evidence" value="ECO:0007669"/>
    <property type="project" value="UniProtKB-KW"/>
</dbReference>
<dbReference type="InterPro" id="IPR036890">
    <property type="entry name" value="HATPase_C_sf"/>
</dbReference>
<keyword evidence="7" id="KW-0547">Nucleotide-binding</keyword>
<evidence type="ECO:0000256" key="5">
    <source>
        <dbReference type="ARBA" id="ARBA00012895"/>
    </source>
</evidence>
<dbReference type="SMART" id="SM00434">
    <property type="entry name" value="TOP4c"/>
    <property type="match status" value="1"/>
</dbReference>
<keyword evidence="9" id="KW-0460">Magnesium</keyword>
<reference evidence="17" key="1">
    <citation type="journal article" date="2020" name="Nature">
        <title>Giant virus diversity and host interactions through global metagenomics.</title>
        <authorList>
            <person name="Schulz F."/>
            <person name="Roux S."/>
            <person name="Paez-Espino D."/>
            <person name="Jungbluth S."/>
            <person name="Walsh D.A."/>
            <person name="Denef V.J."/>
            <person name="McMahon K.D."/>
            <person name="Konstantinidis K.T."/>
            <person name="Eloe-Fadrosh E.A."/>
            <person name="Kyrpides N.C."/>
            <person name="Woyke T."/>
        </authorList>
    </citation>
    <scope>NUCLEOTIDE SEQUENCE</scope>
    <source>
        <strain evidence="17">GVMAG-M-3300009161-52</strain>
    </source>
</reference>
<dbReference type="PANTHER" id="PTHR10169">
    <property type="entry name" value="DNA TOPOISOMERASE/GYRASE"/>
    <property type="match status" value="1"/>
</dbReference>
<dbReference type="PRINTS" id="PR01158">
    <property type="entry name" value="TOPISMRASEII"/>
</dbReference>
<dbReference type="FunFam" id="3.90.199.10:FF:000002">
    <property type="entry name" value="DNA topoisomerase 2"/>
    <property type="match status" value="1"/>
</dbReference>
<feature type="domain" description="Topo IIA-type catalytic" evidence="16">
    <location>
        <begin position="774"/>
        <end position="1270"/>
    </location>
</feature>
<dbReference type="GO" id="GO:0005524">
    <property type="term" value="F:ATP binding"/>
    <property type="evidence" value="ECO:0007669"/>
    <property type="project" value="UniProtKB-KW"/>
</dbReference>
<dbReference type="InterPro" id="IPR013757">
    <property type="entry name" value="Topo_IIA_A_a_sf"/>
</dbReference>
<dbReference type="InterPro" id="IPR014721">
    <property type="entry name" value="Ribsml_uS5_D2-typ_fold_subgr"/>
</dbReference>
<comment type="cofactor">
    <cofactor evidence="3">
        <name>Mg(2+)</name>
        <dbReference type="ChEBI" id="CHEBI:18420"/>
    </cofactor>
</comment>
<evidence type="ECO:0000256" key="1">
    <source>
        <dbReference type="ARBA" id="ARBA00000185"/>
    </source>
</evidence>